<dbReference type="PRINTS" id="PR00455">
    <property type="entry name" value="HTHTETR"/>
</dbReference>
<name>A0ABY3TFM0_9MYCO</name>
<dbReference type="Gene3D" id="1.10.357.10">
    <property type="entry name" value="Tetracycline Repressor, domain 2"/>
    <property type="match status" value="1"/>
</dbReference>
<organism evidence="8 9">
    <name type="scientific">Mycolicibacterium crocinum</name>
    <dbReference type="NCBI Taxonomy" id="388459"/>
    <lineage>
        <taxon>Bacteria</taxon>
        <taxon>Bacillati</taxon>
        <taxon>Actinomycetota</taxon>
        <taxon>Actinomycetes</taxon>
        <taxon>Mycobacteriales</taxon>
        <taxon>Mycobacteriaceae</taxon>
        <taxon>Mycolicibacterium</taxon>
    </lineage>
</organism>
<feature type="compositionally biased region" description="Low complexity" evidence="6">
    <location>
        <begin position="217"/>
        <end position="228"/>
    </location>
</feature>
<accession>A0ABY3TFM0</accession>
<keyword evidence="2 4" id="KW-0238">DNA-binding</keyword>
<dbReference type="PANTHER" id="PTHR30055:SF234">
    <property type="entry name" value="HTH-TYPE TRANSCRIPTIONAL REGULATOR BETI"/>
    <property type="match status" value="1"/>
</dbReference>
<evidence type="ECO:0000256" key="6">
    <source>
        <dbReference type="SAM" id="MobiDB-lite"/>
    </source>
</evidence>
<feature type="DNA-binding region" description="H-T-H motif" evidence="4">
    <location>
        <begin position="35"/>
        <end position="54"/>
    </location>
</feature>
<dbReference type="InterPro" id="IPR050109">
    <property type="entry name" value="HTH-type_TetR-like_transc_reg"/>
</dbReference>
<feature type="region of interest" description="Disordered" evidence="6">
    <location>
        <begin position="209"/>
        <end position="228"/>
    </location>
</feature>
<evidence type="ECO:0000256" key="4">
    <source>
        <dbReference type="PROSITE-ProRule" id="PRU00335"/>
    </source>
</evidence>
<proteinExistence type="predicted"/>
<dbReference type="PANTHER" id="PTHR30055">
    <property type="entry name" value="HTH-TYPE TRANSCRIPTIONAL REGULATOR RUTR"/>
    <property type="match status" value="1"/>
</dbReference>
<feature type="coiled-coil region" evidence="5">
    <location>
        <begin position="98"/>
        <end position="132"/>
    </location>
</feature>
<keyword evidence="9" id="KW-1185">Reference proteome</keyword>
<protein>
    <submittedName>
        <fullName evidence="8">TetR/AcrR family transcriptional regulator</fullName>
    </submittedName>
</protein>
<keyword evidence="3" id="KW-0804">Transcription</keyword>
<dbReference type="Pfam" id="PF00440">
    <property type="entry name" value="TetR_N"/>
    <property type="match status" value="1"/>
</dbReference>
<reference evidence="8" key="1">
    <citation type="submission" date="2022-08" db="EMBL/GenBank/DDBJ databases">
        <title>Whole genome sequencing of non-tuberculosis mycobacteria type-strains.</title>
        <authorList>
            <person name="Igarashi Y."/>
            <person name="Osugi A."/>
            <person name="Mitarai S."/>
        </authorList>
    </citation>
    <scope>NUCLEOTIDE SEQUENCE</scope>
    <source>
        <strain evidence="8">JCM 16369</strain>
    </source>
</reference>
<evidence type="ECO:0000256" key="2">
    <source>
        <dbReference type="ARBA" id="ARBA00023125"/>
    </source>
</evidence>
<dbReference type="InterPro" id="IPR001647">
    <property type="entry name" value="HTH_TetR"/>
</dbReference>
<keyword evidence="1" id="KW-0805">Transcription regulation</keyword>
<evidence type="ECO:0000256" key="3">
    <source>
        <dbReference type="ARBA" id="ARBA00023163"/>
    </source>
</evidence>
<dbReference type="EMBL" id="CP092362">
    <property type="protein sequence ID" value="ULN40266.1"/>
    <property type="molecule type" value="Genomic_DNA"/>
</dbReference>
<evidence type="ECO:0000256" key="1">
    <source>
        <dbReference type="ARBA" id="ARBA00023015"/>
    </source>
</evidence>
<dbReference type="RefSeq" id="WP_240177088.1">
    <property type="nucleotide sequence ID" value="NZ_CP092362.2"/>
</dbReference>
<gene>
    <name evidence="8" type="ORF">MI149_21670</name>
</gene>
<evidence type="ECO:0000313" key="8">
    <source>
        <dbReference type="EMBL" id="ULN40266.1"/>
    </source>
</evidence>
<feature type="domain" description="HTH tetR-type" evidence="7">
    <location>
        <begin position="12"/>
        <end position="72"/>
    </location>
</feature>
<sequence length="228" mass="25389">MASARRIGAPDAKNRVVLLDAAEQLLIEEGYAAVTSRRVAEKAGLKPQLVHYYFRTMDDLFLEIFRRYADQGMEAHQYALASPQPLWALWRFGINPEASRLTMEMAALANHRKALRAEMSRYAEVFREQQRQAFVTALERHGALPSEVPPVVWSILLTGLSTVVMLGEALGVTAGHAETMELVERFLTQIEGPPQIDDGLVHQWRSEQSAPLAPEFSATTTPSTASTQ</sequence>
<dbReference type="InterPro" id="IPR009057">
    <property type="entry name" value="Homeodomain-like_sf"/>
</dbReference>
<evidence type="ECO:0000313" key="9">
    <source>
        <dbReference type="Proteomes" id="UP001055337"/>
    </source>
</evidence>
<dbReference type="Proteomes" id="UP001055337">
    <property type="component" value="Chromosome"/>
</dbReference>
<keyword evidence="5" id="KW-0175">Coiled coil</keyword>
<evidence type="ECO:0000256" key="5">
    <source>
        <dbReference type="SAM" id="Coils"/>
    </source>
</evidence>
<evidence type="ECO:0000259" key="7">
    <source>
        <dbReference type="PROSITE" id="PS50977"/>
    </source>
</evidence>
<dbReference type="PROSITE" id="PS50977">
    <property type="entry name" value="HTH_TETR_2"/>
    <property type="match status" value="1"/>
</dbReference>
<dbReference type="SUPFAM" id="SSF46689">
    <property type="entry name" value="Homeodomain-like"/>
    <property type="match status" value="1"/>
</dbReference>